<evidence type="ECO:0000313" key="2">
    <source>
        <dbReference type="EMBL" id="GHF52133.1"/>
    </source>
</evidence>
<comment type="caution">
    <text evidence="2">The sequence shown here is derived from an EMBL/GenBank/DDBJ whole genome shotgun (WGS) entry which is preliminary data.</text>
</comment>
<accession>A0A8H9IWD9</accession>
<feature type="compositionally biased region" description="Basic and acidic residues" evidence="1">
    <location>
        <begin position="1"/>
        <end position="21"/>
    </location>
</feature>
<feature type="region of interest" description="Disordered" evidence="1">
    <location>
        <begin position="1"/>
        <end position="111"/>
    </location>
</feature>
<proteinExistence type="predicted"/>
<reference evidence="2" key="1">
    <citation type="journal article" date="2014" name="Int. J. Syst. Evol. Microbiol.">
        <title>Complete genome sequence of Corynebacterium casei LMG S-19264T (=DSM 44701T), isolated from a smear-ripened cheese.</title>
        <authorList>
            <consortium name="US DOE Joint Genome Institute (JGI-PGF)"/>
            <person name="Walter F."/>
            <person name="Albersmeier A."/>
            <person name="Kalinowski J."/>
            <person name="Ruckert C."/>
        </authorList>
    </citation>
    <scope>NUCLEOTIDE SEQUENCE</scope>
    <source>
        <strain evidence="2">CGMCC 4.7679</strain>
    </source>
</reference>
<protein>
    <submittedName>
        <fullName evidence="2">Uncharacterized protein</fullName>
    </submittedName>
</protein>
<name>A0A8H9IWD9_9PSEU</name>
<sequence length="111" mass="11467">MHGADRGQRLVRVHEPAHPDARQAAQGFLPRQLAGPVRLHPPPPAAGSQFATSAIFARPARGRKEHKVPGVIKASTWGTSPGTAVHNGPGCARVPGAPSLEPGPGSERCGP</sequence>
<keyword evidence="3" id="KW-1185">Reference proteome</keyword>
<dbReference type="AlphaFoldDB" id="A0A8H9IWD9"/>
<dbReference type="Proteomes" id="UP000658656">
    <property type="component" value="Unassembled WGS sequence"/>
</dbReference>
<reference evidence="2" key="2">
    <citation type="submission" date="2020-09" db="EMBL/GenBank/DDBJ databases">
        <authorList>
            <person name="Sun Q."/>
            <person name="Zhou Y."/>
        </authorList>
    </citation>
    <scope>NUCLEOTIDE SEQUENCE</scope>
    <source>
        <strain evidence="2">CGMCC 4.7679</strain>
    </source>
</reference>
<evidence type="ECO:0000313" key="3">
    <source>
        <dbReference type="Proteomes" id="UP000658656"/>
    </source>
</evidence>
<gene>
    <name evidence="2" type="ORF">GCM10017566_26800</name>
</gene>
<dbReference type="EMBL" id="BNAV01000003">
    <property type="protein sequence ID" value="GHF52133.1"/>
    <property type="molecule type" value="Genomic_DNA"/>
</dbReference>
<evidence type="ECO:0000256" key="1">
    <source>
        <dbReference type="SAM" id="MobiDB-lite"/>
    </source>
</evidence>
<organism evidence="2 3">
    <name type="scientific">Amycolatopsis bartoniae</name>
    <dbReference type="NCBI Taxonomy" id="941986"/>
    <lineage>
        <taxon>Bacteria</taxon>
        <taxon>Bacillati</taxon>
        <taxon>Actinomycetota</taxon>
        <taxon>Actinomycetes</taxon>
        <taxon>Pseudonocardiales</taxon>
        <taxon>Pseudonocardiaceae</taxon>
        <taxon>Amycolatopsis</taxon>
    </lineage>
</organism>